<evidence type="ECO:0000313" key="2">
    <source>
        <dbReference type="EMBL" id="GEN24405.1"/>
    </source>
</evidence>
<evidence type="ECO:0000256" key="1">
    <source>
        <dbReference type="ARBA" id="ARBA00023235"/>
    </source>
</evidence>
<gene>
    <name evidence="2" type="primary">iolB</name>
    <name evidence="2" type="ORF">HCU01_23540</name>
    <name evidence="3" type="ORF">SAMN05660971_00073</name>
</gene>
<dbReference type="RefSeq" id="WP_073433053.1">
    <property type="nucleotide sequence ID" value="NZ_BJXU01000091.1"/>
</dbReference>
<dbReference type="InterPro" id="IPR011051">
    <property type="entry name" value="RmlC_Cupin_sf"/>
</dbReference>
<dbReference type="Gene3D" id="2.60.120.10">
    <property type="entry name" value="Jelly Rolls"/>
    <property type="match status" value="2"/>
</dbReference>
<dbReference type="GO" id="GO:0019310">
    <property type="term" value="P:inositol catabolic process"/>
    <property type="evidence" value="ECO:0007669"/>
    <property type="project" value="InterPro"/>
</dbReference>
<name>A0A1M6ZDX7_9GAMM</name>
<reference evidence="3 4" key="1">
    <citation type="submission" date="2016-11" db="EMBL/GenBank/DDBJ databases">
        <authorList>
            <person name="Jaros S."/>
            <person name="Januszkiewicz K."/>
            <person name="Wedrychowicz H."/>
        </authorList>
    </citation>
    <scope>NUCLEOTIDE SEQUENCE [LARGE SCALE GENOMIC DNA]</scope>
    <source>
        <strain evidence="3 4">DSM 4740</strain>
    </source>
</reference>
<dbReference type="InterPro" id="IPR024203">
    <property type="entry name" value="Deoxy-glucuronate_isom_IolB"/>
</dbReference>
<dbReference type="PANTHER" id="PTHR39193:SF1">
    <property type="entry name" value="5-DEOXY-GLUCURONATE ISOMERASE"/>
    <property type="match status" value="1"/>
</dbReference>
<keyword evidence="1 3" id="KW-0413">Isomerase</keyword>
<accession>A0A1M6ZDX7</accession>
<protein>
    <submittedName>
        <fullName evidence="3">5-deoxy-glucuronate isomerase</fullName>
    </submittedName>
</protein>
<evidence type="ECO:0000313" key="5">
    <source>
        <dbReference type="Proteomes" id="UP000321726"/>
    </source>
</evidence>
<dbReference type="Proteomes" id="UP000184123">
    <property type="component" value="Unassembled WGS sequence"/>
</dbReference>
<evidence type="ECO:0000313" key="3">
    <source>
        <dbReference type="EMBL" id="SHL28702.1"/>
    </source>
</evidence>
<dbReference type="Proteomes" id="UP000321726">
    <property type="component" value="Unassembled WGS sequence"/>
</dbReference>
<dbReference type="PIRSF" id="PIRSF036628">
    <property type="entry name" value="IolB"/>
    <property type="match status" value="1"/>
</dbReference>
<reference evidence="2 5" key="2">
    <citation type="submission" date="2019-07" db="EMBL/GenBank/DDBJ databases">
        <title>Whole genome shotgun sequence of Halomonas cupida NBRC 102219.</title>
        <authorList>
            <person name="Hosoyama A."/>
            <person name="Uohara A."/>
            <person name="Ohji S."/>
            <person name="Ichikawa N."/>
        </authorList>
    </citation>
    <scope>NUCLEOTIDE SEQUENCE [LARGE SCALE GENOMIC DNA]</scope>
    <source>
        <strain evidence="2 5">NBRC 102219</strain>
    </source>
</reference>
<proteinExistence type="predicted"/>
<dbReference type="Pfam" id="PF04962">
    <property type="entry name" value="KduI"/>
    <property type="match status" value="1"/>
</dbReference>
<dbReference type="EMBL" id="BJXU01000091">
    <property type="protein sequence ID" value="GEN24405.1"/>
    <property type="molecule type" value="Genomic_DNA"/>
</dbReference>
<evidence type="ECO:0000313" key="4">
    <source>
        <dbReference type="Proteomes" id="UP000184123"/>
    </source>
</evidence>
<dbReference type="GO" id="GO:0008880">
    <property type="term" value="F:glucuronate isomerase activity"/>
    <property type="evidence" value="ECO:0007669"/>
    <property type="project" value="InterPro"/>
</dbReference>
<sequence length="270" mass="30298">MTSLLVRPSPPDEQGTVLEVTPESAGWEHVGFRVQKLARGQCLEVSTGGREHCLVLLSGRATVSCGEHCWEDIGERMDIFERIPPYAIYLPDGVSYRVEATTELELAVCSAPGHGRHQPRLIAPDQVKCSTRGSGTNTRHIQDILPETEPADSLLVVEVYTPAGNWSSYPPHKHDVDNLPDESILEETYYHRLDPCQGFAFQRVYTDDRSLDETMAVEDGCCVMVPRGYHPVGAPHGYELYYLNVMAGPKRQWKFQNDPAHEWIVKPRAD</sequence>
<dbReference type="SUPFAM" id="SSF51182">
    <property type="entry name" value="RmlC-like cupins"/>
    <property type="match status" value="1"/>
</dbReference>
<dbReference type="AlphaFoldDB" id="A0A1M6ZDX7"/>
<dbReference type="EMBL" id="FRCA01000001">
    <property type="protein sequence ID" value="SHL28702.1"/>
    <property type="molecule type" value="Genomic_DNA"/>
</dbReference>
<dbReference type="InterPro" id="IPR021120">
    <property type="entry name" value="KduI/IolB_isomerase"/>
</dbReference>
<dbReference type="PANTHER" id="PTHR39193">
    <property type="entry name" value="5-DEOXY-GLUCURONATE ISOMERASE"/>
    <property type="match status" value="1"/>
</dbReference>
<dbReference type="OrthoDB" id="6121073at2"/>
<organism evidence="3 4">
    <name type="scientific">Halomonas cupida</name>
    <dbReference type="NCBI Taxonomy" id="44933"/>
    <lineage>
        <taxon>Bacteria</taxon>
        <taxon>Pseudomonadati</taxon>
        <taxon>Pseudomonadota</taxon>
        <taxon>Gammaproteobacteria</taxon>
        <taxon>Oceanospirillales</taxon>
        <taxon>Halomonadaceae</taxon>
        <taxon>Halomonas</taxon>
    </lineage>
</organism>
<dbReference type="STRING" id="44933.SAMN05660971_00073"/>
<dbReference type="NCBIfam" id="TIGR04378">
    <property type="entry name" value="myo_inos_iolB"/>
    <property type="match status" value="1"/>
</dbReference>
<keyword evidence="5" id="KW-1185">Reference proteome</keyword>
<dbReference type="InterPro" id="IPR014710">
    <property type="entry name" value="RmlC-like_jellyroll"/>
</dbReference>